<comment type="similarity">
    <text evidence="2 6">Belongs to the bacterial solute-binding protein 9 family.</text>
</comment>
<dbReference type="PANTHER" id="PTHR42953">
    <property type="entry name" value="HIGH-AFFINITY ZINC UPTAKE SYSTEM PROTEIN ZNUA-RELATED"/>
    <property type="match status" value="1"/>
</dbReference>
<comment type="subcellular location">
    <subcellularLocation>
        <location evidence="1">Cell envelope</location>
    </subcellularLocation>
</comment>
<keyword evidence="3 6" id="KW-0813">Transport</keyword>
<proteinExistence type="inferred from homology"/>
<dbReference type="GO" id="GO:0007155">
    <property type="term" value="P:cell adhesion"/>
    <property type="evidence" value="ECO:0007669"/>
    <property type="project" value="InterPro"/>
</dbReference>
<dbReference type="GO" id="GO:0030313">
    <property type="term" value="C:cell envelope"/>
    <property type="evidence" value="ECO:0007669"/>
    <property type="project" value="UniProtKB-SubCell"/>
</dbReference>
<evidence type="ECO:0000256" key="2">
    <source>
        <dbReference type="ARBA" id="ARBA00011028"/>
    </source>
</evidence>
<dbReference type="Pfam" id="PF01297">
    <property type="entry name" value="ZnuA"/>
    <property type="match status" value="1"/>
</dbReference>
<dbReference type="PRINTS" id="PR00690">
    <property type="entry name" value="ADHESNFAMILY"/>
</dbReference>
<name>A0A975J273_9BACT</name>
<keyword evidence="5 7" id="KW-0732">Signal</keyword>
<dbReference type="InterPro" id="IPR006127">
    <property type="entry name" value="ZnuA-like"/>
</dbReference>
<dbReference type="SUPFAM" id="SSF53807">
    <property type="entry name" value="Helical backbone' metal receptor"/>
    <property type="match status" value="1"/>
</dbReference>
<dbReference type="RefSeq" id="WP_211633924.1">
    <property type="nucleotide sequence ID" value="NZ_CP073100.1"/>
</dbReference>
<feature type="chain" id="PRO_5038045426" evidence="7">
    <location>
        <begin position="20"/>
        <end position="292"/>
    </location>
</feature>
<dbReference type="GO" id="GO:0030001">
    <property type="term" value="P:metal ion transport"/>
    <property type="evidence" value="ECO:0007669"/>
    <property type="project" value="InterPro"/>
</dbReference>
<evidence type="ECO:0000313" key="8">
    <source>
        <dbReference type="EMBL" id="QUE52666.1"/>
    </source>
</evidence>
<evidence type="ECO:0000256" key="5">
    <source>
        <dbReference type="ARBA" id="ARBA00022729"/>
    </source>
</evidence>
<evidence type="ECO:0000256" key="1">
    <source>
        <dbReference type="ARBA" id="ARBA00004196"/>
    </source>
</evidence>
<dbReference type="EMBL" id="CP073100">
    <property type="protein sequence ID" value="QUE52666.1"/>
    <property type="molecule type" value="Genomic_DNA"/>
</dbReference>
<dbReference type="PRINTS" id="PR00691">
    <property type="entry name" value="ADHESINB"/>
</dbReference>
<evidence type="ECO:0000256" key="7">
    <source>
        <dbReference type="SAM" id="SignalP"/>
    </source>
</evidence>
<evidence type="ECO:0000313" key="9">
    <source>
        <dbReference type="Proteomes" id="UP000676169"/>
    </source>
</evidence>
<evidence type="ECO:0000256" key="4">
    <source>
        <dbReference type="ARBA" id="ARBA00022723"/>
    </source>
</evidence>
<dbReference type="InterPro" id="IPR050492">
    <property type="entry name" value="Bact_metal-bind_prot9"/>
</dbReference>
<evidence type="ECO:0000256" key="6">
    <source>
        <dbReference type="RuleBase" id="RU003512"/>
    </source>
</evidence>
<feature type="signal peptide" evidence="7">
    <location>
        <begin position="1"/>
        <end position="19"/>
    </location>
</feature>
<sequence>MFRPLLLIFSFLFSGMAVARMKVATFYPLLTDLVRQVGGDRVEVVDLISTSGDPHHFEPSPEDLRKATGARLYLVAGLGLEAYLPSLQTIVPSTSRLVEVGASLPVLHGSCDEADHNHSDHETDPHWWHSIDRFRRATTVVAEALATADPEGASFYRTNAATYREKLDELERWTRSQVARIPRDRRQLATTHSAFNYFCADYGFTPFSVQGLNQEQDPSAATLAKLVADLKQHRVSALFPEVETNPKLLSVLTRDTGIRLGKPLIADGTNSPTYESMVRHNVSVIVEALAAK</sequence>
<dbReference type="KEGG" id="lamb:KBB96_07160"/>
<dbReference type="PANTHER" id="PTHR42953:SF1">
    <property type="entry name" value="METAL-BINDING PROTEIN HI_0362-RELATED"/>
    <property type="match status" value="1"/>
</dbReference>
<accession>A0A975J273</accession>
<evidence type="ECO:0000256" key="3">
    <source>
        <dbReference type="ARBA" id="ARBA00022448"/>
    </source>
</evidence>
<dbReference type="GO" id="GO:0046872">
    <property type="term" value="F:metal ion binding"/>
    <property type="evidence" value="ECO:0007669"/>
    <property type="project" value="UniProtKB-KW"/>
</dbReference>
<protein>
    <submittedName>
        <fullName evidence="8">Zinc ABC transporter substrate-binding protein</fullName>
    </submittedName>
</protein>
<gene>
    <name evidence="8" type="ORF">KBB96_07160</name>
</gene>
<dbReference type="InterPro" id="IPR006129">
    <property type="entry name" value="AdhesinB"/>
</dbReference>
<keyword evidence="4" id="KW-0479">Metal-binding</keyword>
<dbReference type="InterPro" id="IPR006128">
    <property type="entry name" value="Lipoprotein_PsaA-like"/>
</dbReference>
<dbReference type="Gene3D" id="3.40.50.1980">
    <property type="entry name" value="Nitrogenase molybdenum iron protein domain"/>
    <property type="match status" value="2"/>
</dbReference>
<organism evidence="8 9">
    <name type="scientific">Luteolibacter ambystomatis</name>
    <dbReference type="NCBI Taxonomy" id="2824561"/>
    <lineage>
        <taxon>Bacteria</taxon>
        <taxon>Pseudomonadati</taxon>
        <taxon>Verrucomicrobiota</taxon>
        <taxon>Verrucomicrobiia</taxon>
        <taxon>Verrucomicrobiales</taxon>
        <taxon>Verrucomicrobiaceae</taxon>
        <taxon>Luteolibacter</taxon>
    </lineage>
</organism>
<dbReference type="AlphaFoldDB" id="A0A975J273"/>
<dbReference type="Proteomes" id="UP000676169">
    <property type="component" value="Chromosome"/>
</dbReference>
<keyword evidence="9" id="KW-1185">Reference proteome</keyword>
<reference evidence="8" key="1">
    <citation type="submission" date="2021-04" db="EMBL/GenBank/DDBJ databases">
        <title>Luteolibacter sp. 32A isolated from the skin of an Anderson's salamander (Ambystoma andersonii).</title>
        <authorList>
            <person name="Spergser J."/>
            <person name="Busse H.-J."/>
        </authorList>
    </citation>
    <scope>NUCLEOTIDE SEQUENCE</scope>
    <source>
        <strain evidence="8">32A</strain>
    </source>
</reference>